<proteinExistence type="inferred from homology"/>
<dbReference type="InterPro" id="IPR029057">
    <property type="entry name" value="PRTase-like"/>
</dbReference>
<dbReference type="SUPFAM" id="SSF53271">
    <property type="entry name" value="PRTase-like"/>
    <property type="match status" value="1"/>
</dbReference>
<dbReference type="RefSeq" id="WP_130541914.1">
    <property type="nucleotide sequence ID" value="NZ_CP042431.1"/>
</dbReference>
<dbReference type="CDD" id="cd06223">
    <property type="entry name" value="PRTases_typeI"/>
    <property type="match status" value="1"/>
</dbReference>
<comment type="similarity">
    <text evidence="1">Belongs to the ComF/GntX family.</text>
</comment>
<dbReference type="Proteomes" id="UP000293874">
    <property type="component" value="Unassembled WGS sequence"/>
</dbReference>
<dbReference type="Gene3D" id="3.40.50.2020">
    <property type="match status" value="1"/>
</dbReference>
<gene>
    <name evidence="3" type="ORF">EV199_3310</name>
</gene>
<dbReference type="PANTHER" id="PTHR47505">
    <property type="entry name" value="DNA UTILIZATION PROTEIN YHGH"/>
    <property type="match status" value="1"/>
</dbReference>
<sequence length="232" mass="25784">MQFRQAAQSLIQLFFPQTCQGCGSDAVSRDQMLCFSCLQRLPATDFYPHSGNATEKILAGRLPFLNAASHYFYTQQSLIQELMHQFKYKGRQEIGEYFGKRMGEAILQSGRFQSIDAIIPMPLHKHKMKKRKYNQAGILSNSIGAVINRPVLEHIITRISSTGSQTHKNRIERWENIAGSFILQAPEAVAGKHLLLVDDVITTGATLEACGAALLKAPDARLSICTLACAMK</sequence>
<dbReference type="PANTHER" id="PTHR47505:SF1">
    <property type="entry name" value="DNA UTILIZATION PROTEIN YHGH"/>
    <property type="match status" value="1"/>
</dbReference>
<evidence type="ECO:0000259" key="2">
    <source>
        <dbReference type="Pfam" id="PF00156"/>
    </source>
</evidence>
<evidence type="ECO:0000256" key="1">
    <source>
        <dbReference type="ARBA" id="ARBA00008007"/>
    </source>
</evidence>
<evidence type="ECO:0000313" key="3">
    <source>
        <dbReference type="EMBL" id="RZS71407.1"/>
    </source>
</evidence>
<keyword evidence="4" id="KW-1185">Reference proteome</keyword>
<dbReference type="InterPro" id="IPR000836">
    <property type="entry name" value="PRTase_dom"/>
</dbReference>
<comment type="caution">
    <text evidence="3">The sequence shown here is derived from an EMBL/GenBank/DDBJ whole genome shotgun (WGS) entry which is preliminary data.</text>
</comment>
<protein>
    <submittedName>
        <fullName evidence="3">ComF family protein</fullName>
    </submittedName>
</protein>
<evidence type="ECO:0000313" key="4">
    <source>
        <dbReference type="Proteomes" id="UP000293874"/>
    </source>
</evidence>
<dbReference type="AlphaFoldDB" id="A0A4Q7MS41"/>
<dbReference type="Pfam" id="PF00156">
    <property type="entry name" value="Pribosyltran"/>
    <property type="match status" value="1"/>
</dbReference>
<dbReference type="InterPro" id="IPR051910">
    <property type="entry name" value="ComF/GntX_DNA_util-trans"/>
</dbReference>
<organism evidence="3 4">
    <name type="scientific">Pseudobacter ginsenosidimutans</name>
    <dbReference type="NCBI Taxonomy" id="661488"/>
    <lineage>
        <taxon>Bacteria</taxon>
        <taxon>Pseudomonadati</taxon>
        <taxon>Bacteroidota</taxon>
        <taxon>Chitinophagia</taxon>
        <taxon>Chitinophagales</taxon>
        <taxon>Chitinophagaceae</taxon>
        <taxon>Pseudobacter</taxon>
    </lineage>
</organism>
<accession>A0A4Q7MS41</accession>
<feature type="domain" description="Phosphoribosyltransferase" evidence="2">
    <location>
        <begin position="173"/>
        <end position="227"/>
    </location>
</feature>
<reference evidence="3 4" key="1">
    <citation type="submission" date="2019-02" db="EMBL/GenBank/DDBJ databases">
        <title>Genomic Encyclopedia of Type Strains, Phase IV (KMG-IV): sequencing the most valuable type-strain genomes for metagenomic binning, comparative biology and taxonomic classification.</title>
        <authorList>
            <person name="Goeker M."/>
        </authorList>
    </citation>
    <scope>NUCLEOTIDE SEQUENCE [LARGE SCALE GENOMIC DNA]</scope>
    <source>
        <strain evidence="3 4">DSM 18116</strain>
    </source>
</reference>
<dbReference type="EMBL" id="SGXA01000002">
    <property type="protein sequence ID" value="RZS71407.1"/>
    <property type="molecule type" value="Genomic_DNA"/>
</dbReference>
<name>A0A4Q7MS41_9BACT</name>
<dbReference type="OrthoDB" id="9779910at2"/>